<dbReference type="PANTHER" id="PTHR13789">
    <property type="entry name" value="MONOOXYGENASE"/>
    <property type="match status" value="1"/>
</dbReference>
<dbReference type="Pfam" id="PF01494">
    <property type="entry name" value="FAD_binding_3"/>
    <property type="match status" value="1"/>
</dbReference>
<reference evidence="5" key="1">
    <citation type="submission" date="2016-10" db="EMBL/GenBank/DDBJ databases">
        <authorList>
            <person name="Varghese N."/>
            <person name="Submissions S."/>
        </authorList>
    </citation>
    <scope>NUCLEOTIDE SEQUENCE [LARGE SCALE GENOMIC DNA]</scope>
    <source>
        <strain evidence="5">CL127</strain>
    </source>
</reference>
<dbReference type="GO" id="GO:0071949">
    <property type="term" value="F:FAD binding"/>
    <property type="evidence" value="ECO:0007669"/>
    <property type="project" value="InterPro"/>
</dbReference>
<dbReference type="InterPro" id="IPR050493">
    <property type="entry name" value="FAD-dep_Monooxygenase_BioMet"/>
</dbReference>
<dbReference type="EMBL" id="FOYR01000001">
    <property type="protein sequence ID" value="SFR37164.1"/>
    <property type="molecule type" value="Genomic_DNA"/>
</dbReference>
<accession>A0A1I6G4P2</accession>
<evidence type="ECO:0000259" key="3">
    <source>
        <dbReference type="Pfam" id="PF01494"/>
    </source>
</evidence>
<dbReference type="InterPro" id="IPR036188">
    <property type="entry name" value="FAD/NAD-bd_sf"/>
</dbReference>
<evidence type="ECO:0000256" key="2">
    <source>
        <dbReference type="ARBA" id="ARBA00023033"/>
    </source>
</evidence>
<dbReference type="AlphaFoldDB" id="A0A1I6G4P2"/>
<keyword evidence="2" id="KW-0503">Monooxygenase</keyword>
<dbReference type="RefSeq" id="WP_091735424.1">
    <property type="nucleotide sequence ID" value="NZ_FOYR01000001.1"/>
</dbReference>
<evidence type="ECO:0000313" key="4">
    <source>
        <dbReference type="EMBL" id="SFR37164.1"/>
    </source>
</evidence>
<name>A0A1I6G4P2_9MICO</name>
<evidence type="ECO:0000256" key="1">
    <source>
        <dbReference type="ARBA" id="ARBA00023002"/>
    </source>
</evidence>
<dbReference type="PANTHER" id="PTHR13789:SF309">
    <property type="entry name" value="PUTATIVE (AFU_ORTHOLOGUE AFUA_6G14510)-RELATED"/>
    <property type="match status" value="1"/>
</dbReference>
<dbReference type="Proteomes" id="UP000198877">
    <property type="component" value="Unassembled WGS sequence"/>
</dbReference>
<organism evidence="4 5">
    <name type="scientific">Microbacterium azadirachtae</name>
    <dbReference type="NCBI Taxonomy" id="582680"/>
    <lineage>
        <taxon>Bacteria</taxon>
        <taxon>Bacillati</taxon>
        <taxon>Actinomycetota</taxon>
        <taxon>Actinomycetes</taxon>
        <taxon>Micrococcales</taxon>
        <taxon>Microbacteriaceae</taxon>
        <taxon>Microbacterium</taxon>
    </lineage>
</organism>
<proteinExistence type="predicted"/>
<dbReference type="SUPFAM" id="SSF51905">
    <property type="entry name" value="FAD/NAD(P)-binding domain"/>
    <property type="match status" value="1"/>
</dbReference>
<dbReference type="GO" id="GO:0004497">
    <property type="term" value="F:monooxygenase activity"/>
    <property type="evidence" value="ECO:0007669"/>
    <property type="project" value="UniProtKB-KW"/>
</dbReference>
<dbReference type="Gene3D" id="3.50.50.60">
    <property type="entry name" value="FAD/NAD(P)-binding domain"/>
    <property type="match status" value="1"/>
</dbReference>
<dbReference type="PRINTS" id="PR00420">
    <property type="entry name" value="RNGMNOXGNASE"/>
</dbReference>
<gene>
    <name evidence="4" type="ORF">SAMN04488591_0753</name>
</gene>
<feature type="domain" description="FAD-binding" evidence="3">
    <location>
        <begin position="3"/>
        <end position="347"/>
    </location>
</feature>
<dbReference type="InterPro" id="IPR002938">
    <property type="entry name" value="FAD-bd"/>
</dbReference>
<protein>
    <submittedName>
        <fullName evidence="4">2-polyprenyl-6-methoxyphenol hydroxylase</fullName>
    </submittedName>
</protein>
<sequence>MRALIIGGGIAGPVLAVALKKVGIDATVFERGTRDDDRRGAWITFQANGMDALRAIGLAAPVEALGYPVDDISFVNGKGRPLGRMPMAARRADGQTSVMMPRADLYRVLADQAALHGVEVEYGKELVETEYSAAGVVARFADGSTAEGDFLVGADGIHSRVRRAIDPEAAPPRYVPVLNIGGYIPGFAVDAPEREFVMQFGTRCFFAWMKTPDGGAVWFANPPMKEEPARGVLSGMSDSQWRSWLRELMRGDAGPSERIIDAAPAPLTGWATYDMPVVKHWHDGKGRMVLVGDAAHATSPAAGQGAAMSLEDAVILAQCLRDLPDTSQAFATYESLRRERVERIVENGRRSSADKAAGPVARVLRDLMLPLIFKKAARDGGESMMWLQGHHIDFDDRIVAAGAGARQTA</sequence>
<evidence type="ECO:0000313" key="5">
    <source>
        <dbReference type="Proteomes" id="UP000198877"/>
    </source>
</evidence>
<keyword evidence="1" id="KW-0560">Oxidoreductase</keyword>